<feature type="chain" id="PRO_5045745966" evidence="5">
    <location>
        <begin position="30"/>
        <end position="469"/>
    </location>
</feature>
<evidence type="ECO:0000256" key="1">
    <source>
        <dbReference type="ARBA" id="ARBA00008520"/>
    </source>
</evidence>
<dbReference type="Gene3D" id="3.40.190.10">
    <property type="entry name" value="Periplasmic binding protein-like II"/>
    <property type="match status" value="2"/>
</dbReference>
<keyword evidence="2" id="KW-0813">Transport</keyword>
<gene>
    <name evidence="6" type="ORF">GCM10022419_040800</name>
</gene>
<comment type="caution">
    <text evidence="6">The sequence shown here is derived from an EMBL/GenBank/DDBJ whole genome shotgun (WGS) entry which is preliminary data.</text>
</comment>
<reference evidence="7" key="1">
    <citation type="journal article" date="2019" name="Int. J. Syst. Evol. Microbiol.">
        <title>The Global Catalogue of Microorganisms (GCM) 10K type strain sequencing project: providing services to taxonomists for standard genome sequencing and annotation.</title>
        <authorList>
            <consortium name="The Broad Institute Genomics Platform"/>
            <consortium name="The Broad Institute Genome Sequencing Center for Infectious Disease"/>
            <person name="Wu L."/>
            <person name="Ma J."/>
        </authorList>
    </citation>
    <scope>NUCLEOTIDE SEQUENCE [LARGE SCALE GENOMIC DNA]</scope>
    <source>
        <strain evidence="7">JCM 17326</strain>
    </source>
</reference>
<dbReference type="RefSeq" id="WP_345563852.1">
    <property type="nucleotide sequence ID" value="NZ_BAABDQ010000008.1"/>
</dbReference>
<keyword evidence="7" id="KW-1185">Reference proteome</keyword>
<dbReference type="PANTHER" id="PTHR30061">
    <property type="entry name" value="MALTOSE-BINDING PERIPLASMIC PROTEIN"/>
    <property type="match status" value="1"/>
</dbReference>
<evidence type="ECO:0000256" key="3">
    <source>
        <dbReference type="ARBA" id="ARBA00022729"/>
    </source>
</evidence>
<organism evidence="6 7">
    <name type="scientific">Nonomuraea rosea</name>
    <dbReference type="NCBI Taxonomy" id="638574"/>
    <lineage>
        <taxon>Bacteria</taxon>
        <taxon>Bacillati</taxon>
        <taxon>Actinomycetota</taxon>
        <taxon>Actinomycetes</taxon>
        <taxon>Streptosporangiales</taxon>
        <taxon>Streptosporangiaceae</taxon>
        <taxon>Nonomuraea</taxon>
    </lineage>
</organism>
<name>A0ABP6WVP8_9ACTN</name>
<dbReference type="PROSITE" id="PS51257">
    <property type="entry name" value="PROKAR_LIPOPROTEIN"/>
    <property type="match status" value="1"/>
</dbReference>
<dbReference type="InterPro" id="IPR006059">
    <property type="entry name" value="SBP"/>
</dbReference>
<evidence type="ECO:0000256" key="2">
    <source>
        <dbReference type="ARBA" id="ARBA00022448"/>
    </source>
</evidence>
<accession>A0ABP6WVP8</accession>
<dbReference type="EMBL" id="BAABDQ010000008">
    <property type="protein sequence ID" value="GAA3556242.1"/>
    <property type="molecule type" value="Genomic_DNA"/>
</dbReference>
<keyword evidence="3 5" id="KW-0732">Signal</keyword>
<evidence type="ECO:0000313" key="7">
    <source>
        <dbReference type="Proteomes" id="UP001500630"/>
    </source>
</evidence>
<evidence type="ECO:0000256" key="5">
    <source>
        <dbReference type="SAM" id="SignalP"/>
    </source>
</evidence>
<dbReference type="Proteomes" id="UP001500630">
    <property type="component" value="Unassembled WGS sequence"/>
</dbReference>
<dbReference type="PANTHER" id="PTHR30061:SF50">
    <property type="entry name" value="MALTOSE_MALTODEXTRIN-BINDING PERIPLASMIC PROTEIN"/>
    <property type="match status" value="1"/>
</dbReference>
<evidence type="ECO:0000256" key="4">
    <source>
        <dbReference type="SAM" id="MobiDB-lite"/>
    </source>
</evidence>
<evidence type="ECO:0000313" key="6">
    <source>
        <dbReference type="EMBL" id="GAA3556242.1"/>
    </source>
</evidence>
<dbReference type="Pfam" id="PF01547">
    <property type="entry name" value="SBP_bac_1"/>
    <property type="match status" value="1"/>
</dbReference>
<feature type="signal peptide" evidence="5">
    <location>
        <begin position="1"/>
        <end position="29"/>
    </location>
</feature>
<protein>
    <submittedName>
        <fullName evidence="6">Extracellular solute-binding protein</fullName>
    </submittedName>
</protein>
<comment type="similarity">
    <text evidence="1">Belongs to the bacterial solute-binding protein 1 family.</text>
</comment>
<feature type="region of interest" description="Disordered" evidence="4">
    <location>
        <begin position="34"/>
        <end position="55"/>
    </location>
</feature>
<proteinExistence type="inferred from homology"/>
<dbReference type="SUPFAM" id="SSF53850">
    <property type="entry name" value="Periplasmic binding protein-like II"/>
    <property type="match status" value="1"/>
</dbReference>
<sequence>MIASTRRPRPAGPATALAATLTLALTLGAAACAPGSSAPPAASSPPGAAPSSAAPVRTDAAALGNVTLTVWDQEVRGGQAAQMKQLNAAFEAKYPNIKLNRVSRSFDDLNTTLRLALSGNEPPDVVEANNGRSSMGAFVKAGQLRPLDAYAEAYGWKTRYPEPVLRYSRYSADGKLFGEGNLYGLPQVGEVVGLFYNSAKLTKLGLRPPKTWAEFEAALAKAKAAGEVPMQLGNLDKWPAIHVFGTVQSRGVAADQIGTLAFGRKGASWNTPENTKAAEQLAGWATKGYFNEGFNGQGYDPAWQAFGKGQGVFMIAGTWLLADLQKALGDDLGFMLPPGASADAAPVATGGTGLPFAVTAKSPNPDAAAAYIDFITNADAMKVLTTTGNLPVADTAAQSVPAGPQQDVFAAFGTVTAKNGLVPYLDYATPTFADTLGAALQDLLAGKATPPEFLATLEKDYKAFAESNG</sequence>